<protein>
    <recommendedName>
        <fullName evidence="4">DUF669 domain-containing protein</fullName>
    </recommendedName>
</protein>
<name>A0A7M1RWZ7_9CAUD</name>
<evidence type="ECO:0000313" key="3">
    <source>
        <dbReference type="Proteomes" id="UP000594051"/>
    </source>
</evidence>
<organism evidence="2 3">
    <name type="scientific">uncultured phage cr118_1</name>
    <dbReference type="NCBI Taxonomy" id="2772063"/>
    <lineage>
        <taxon>Viruses</taxon>
        <taxon>Duplodnaviria</taxon>
        <taxon>Heunggongvirae</taxon>
        <taxon>Uroviricota</taxon>
        <taxon>Caudoviricetes</taxon>
        <taxon>Crassvirales</taxon>
        <taxon>Suoliviridae</taxon>
        <taxon>Uncouvirinae</taxon>
        <taxon>Besingivirus</taxon>
        <taxon>Besingivirus coli</taxon>
    </lineage>
</organism>
<dbReference type="KEGG" id="vg:65128852"/>
<reference evidence="2 3" key="1">
    <citation type="submission" date="2020-07" db="EMBL/GenBank/DDBJ databases">
        <title>Taxonomic proposal: Crassvirales, a new order of highly abundant and diverse bacterial viruses.</title>
        <authorList>
            <person name="Shkoporov A.N."/>
            <person name="Stockdale S.R."/>
            <person name="Guerin E."/>
            <person name="Ross R.P."/>
            <person name="Hill C."/>
        </authorList>
    </citation>
    <scope>NUCLEOTIDE SEQUENCE [LARGE SCALE GENOMIC DNA]</scope>
</reference>
<feature type="compositionally biased region" description="Polar residues" evidence="1">
    <location>
        <begin position="181"/>
        <end position="201"/>
    </location>
</feature>
<dbReference type="GeneID" id="65128852"/>
<keyword evidence="3" id="KW-1185">Reference proteome</keyword>
<dbReference type="Proteomes" id="UP000594051">
    <property type="component" value="Segment"/>
</dbReference>
<evidence type="ECO:0000256" key="1">
    <source>
        <dbReference type="SAM" id="MobiDB-lite"/>
    </source>
</evidence>
<evidence type="ECO:0008006" key="4">
    <source>
        <dbReference type="Google" id="ProtNLM"/>
    </source>
</evidence>
<feature type="region of interest" description="Disordered" evidence="1">
    <location>
        <begin position="173"/>
        <end position="201"/>
    </location>
</feature>
<evidence type="ECO:0000313" key="2">
    <source>
        <dbReference type="EMBL" id="QOR58381.1"/>
    </source>
</evidence>
<sequence length="201" mass="23279">MFSTNKAKQLEKNDVDFLEAGIQENVKFTGVRIGQGNRNNAFIEFSFEKDGKRFTHTEWEPIKGALSNEAFEKKQTNITARAVEIMRCFYDDAMLNFEGETFSEFIQWVKTLLDNADTSKLVRLKVVYNDNGYTSLPSYTRFTWIEPMSVAKEHSKIKELGIDKFTRPEIRPEMESKRDSFSNPVFTQQDSPVNTSQDLPF</sequence>
<dbReference type="RefSeq" id="YP_010110539.1">
    <property type="nucleotide sequence ID" value="NC_055872.1"/>
</dbReference>
<accession>A0A7M1RWZ7</accession>
<dbReference type="EMBL" id="MT774379">
    <property type="protein sequence ID" value="QOR58381.1"/>
    <property type="molecule type" value="Genomic_DNA"/>
</dbReference>
<proteinExistence type="predicted"/>